<dbReference type="InterPro" id="IPR005106">
    <property type="entry name" value="Asp/hSer_DH_NAD-bd"/>
</dbReference>
<evidence type="ECO:0000256" key="19">
    <source>
        <dbReference type="ARBA" id="ARBA00023167"/>
    </source>
</evidence>
<protein>
    <recommendedName>
        <fullName evidence="25">ACT domain-containing protein</fullName>
    </recommendedName>
</protein>
<evidence type="ECO:0000256" key="14">
    <source>
        <dbReference type="ARBA" id="ARBA00022840"/>
    </source>
</evidence>
<evidence type="ECO:0000256" key="15">
    <source>
        <dbReference type="ARBA" id="ARBA00022857"/>
    </source>
</evidence>
<name>A0A7S1BGJ0_9STRA</name>
<dbReference type="Pfam" id="PF00742">
    <property type="entry name" value="Homoserine_dh"/>
    <property type="match status" value="1"/>
</dbReference>
<comment type="function">
    <text evidence="21">Bifunctional aspartate kinase and homoserine dehydrogenase that catalyzes the first and the third steps toward the synthesis of lysine, methionine and threonine from aspartate.</text>
</comment>
<feature type="domain" description="ACT" evidence="25">
    <location>
        <begin position="432"/>
        <end position="507"/>
    </location>
</feature>
<evidence type="ECO:0000256" key="21">
    <source>
        <dbReference type="ARBA" id="ARBA00044938"/>
    </source>
</evidence>
<feature type="compositionally biased region" description="Polar residues" evidence="24">
    <location>
        <begin position="14"/>
        <end position="24"/>
    </location>
</feature>
<keyword evidence="18" id="KW-0915">Sodium</keyword>
<dbReference type="GO" id="GO:0005524">
    <property type="term" value="F:ATP binding"/>
    <property type="evidence" value="ECO:0007669"/>
    <property type="project" value="UniProtKB-KW"/>
</dbReference>
<evidence type="ECO:0000256" key="18">
    <source>
        <dbReference type="ARBA" id="ARBA00023053"/>
    </source>
</evidence>
<evidence type="ECO:0000256" key="6">
    <source>
        <dbReference type="ARBA" id="ARBA00007952"/>
    </source>
</evidence>
<evidence type="ECO:0000256" key="20">
    <source>
        <dbReference type="ARBA" id="ARBA00023268"/>
    </source>
</evidence>
<keyword evidence="20" id="KW-0511">Multifunctional enzyme</keyword>
<dbReference type="GO" id="GO:0004072">
    <property type="term" value="F:aspartate kinase activity"/>
    <property type="evidence" value="ECO:0007669"/>
    <property type="project" value="UniProtKB-EC"/>
</dbReference>
<keyword evidence="17" id="KW-0520">NAD</keyword>
<comment type="similarity">
    <text evidence="7">In the N-terminal section; belongs to the aspartokinase family.</text>
</comment>
<dbReference type="InterPro" id="IPR045865">
    <property type="entry name" value="ACT-like_dom_sf"/>
</dbReference>
<dbReference type="PANTHER" id="PTHR43070:SF5">
    <property type="entry name" value="HOMOSERINE DEHYDROGENASE"/>
    <property type="match status" value="1"/>
</dbReference>
<keyword evidence="16" id="KW-0560">Oxidoreductase</keyword>
<gene>
    <name evidence="26" type="ORF">CHYS00102_LOCUS11861</name>
</gene>
<evidence type="ECO:0000256" key="8">
    <source>
        <dbReference type="ARBA" id="ARBA00022605"/>
    </source>
</evidence>
<dbReference type="Gene3D" id="3.30.2130.10">
    <property type="entry name" value="VC0802-like"/>
    <property type="match status" value="1"/>
</dbReference>
<dbReference type="GO" id="GO:0046872">
    <property type="term" value="F:metal ion binding"/>
    <property type="evidence" value="ECO:0007669"/>
    <property type="project" value="UniProtKB-KW"/>
</dbReference>
<dbReference type="GO" id="GO:0009086">
    <property type="term" value="P:methionine biosynthetic process"/>
    <property type="evidence" value="ECO:0007669"/>
    <property type="project" value="UniProtKB-KW"/>
</dbReference>
<dbReference type="SUPFAM" id="SSF51735">
    <property type="entry name" value="NAD(P)-binding Rossmann-fold domains"/>
    <property type="match status" value="1"/>
</dbReference>
<proteinExistence type="inferred from homology"/>
<dbReference type="CDD" id="cd04921">
    <property type="entry name" value="ACT_AKi-HSDH-ThrA-like_1"/>
    <property type="match status" value="1"/>
</dbReference>
<dbReference type="AlphaFoldDB" id="A0A7S1BGJ0"/>
<dbReference type="Gene3D" id="3.40.50.720">
    <property type="entry name" value="NAD(P)-binding Rossmann-like Domain"/>
    <property type="match status" value="1"/>
</dbReference>
<evidence type="ECO:0000256" key="10">
    <source>
        <dbReference type="ARBA" id="ARBA00022697"/>
    </source>
</evidence>
<keyword evidence="14" id="KW-0067">ATP-binding</keyword>
<evidence type="ECO:0000256" key="16">
    <source>
        <dbReference type="ARBA" id="ARBA00023002"/>
    </source>
</evidence>
<keyword evidence="12" id="KW-0547">Nucleotide-binding</keyword>
<dbReference type="EMBL" id="HBFR01016264">
    <property type="protein sequence ID" value="CAD8884664.1"/>
    <property type="molecule type" value="Transcribed_RNA"/>
</dbReference>
<evidence type="ECO:0000256" key="23">
    <source>
        <dbReference type="ARBA" id="ARBA00048841"/>
    </source>
</evidence>
<evidence type="ECO:0000256" key="5">
    <source>
        <dbReference type="ARBA" id="ARBA00005139"/>
    </source>
</evidence>
<comment type="similarity">
    <text evidence="6">In the C-terminal section; belongs to the homoserine dehydrogenase family.</text>
</comment>
<evidence type="ECO:0000256" key="2">
    <source>
        <dbReference type="ARBA" id="ARBA00004986"/>
    </source>
</evidence>
<dbReference type="SUPFAM" id="SSF55021">
    <property type="entry name" value="ACT-like"/>
    <property type="match status" value="2"/>
</dbReference>
<sequence length="1003" mass="107774">MLPCDSIPVPMRNGNDNDTPSPCQSSIDDNGRCKYIWEVHKFGGTSVASAPLLLKVSSIISQELSRAVATSSFGDFSHNQVAVVVSAMGGKPKSTDLLLGAVAASADRQPDLSEKNLTLLYNKHRDCLIGDPDGKGPSPLRDLLPEGRAECLLASISRDLDEVRDILRTVGLMRWKSDHISGMVSGYGEIWNAKILAEVLEATAASARMEANGDGDGDGEADGRDPIDRFFFVDARTVVTMDEKADQILWEESTKKWTELHVRERRRILAEHSKEGVSNRVRVHPVITGYVASTASGVPTTLGRDGSDFTAAIFGRILSSDKESEACMKVCIWTDVDGVLSADPRRVPNVRVLPEVSYAEAMELAYFGAKVIHPKTMGPVMKCSPQVPIYIRNTFNPDFVGSRIFVSGTGHANRDRCVAGFSSVENIGIVDVEGTGMVGVPGMAHRIFAAVHSLGVSIILIAQASSEHSITIATTMEATKMIKEALEQTFSQELKLGKVSCVRVVGPCSIIAAVGDGMSHTTGVSGRFFSALGDAKINVMAVAQGCTERNISAVVETSQSTRALRAVHAAFHLSHTYVRVGIVGGDTELGYALLGLLEAQRDKLRIAFDLDLQVCVVHSSDPHGMVILKNDDGRPGDGSITTMSYNLATGTSVCGGLLGPAVDDEARQIEGEDLSNLVARLISDACAHTVIFDCTADAAAAAHHASWLNHGVHVVTANNMGISGPKDVRDAIDHAERRKDRLSGKYLPEVAAAGGLPVVSTLRSLLSSGDKIKRIDGIMSVSMSYIMFRVAPPPMVTECRSFDQEACSLDMPEQNKTSWDKPDACSFSTAVREAITLGLMEIDPSYDLSNEYTVRCLMVLAKELGLQNDGFDVGCIQAKSDSLTITEEIDAQMAKRVASAAKKGCVPRQVASIDVPNRSISVKIIDVPGTHIFAITPPSCEIVRFFTHRHYRYPLIIQGPAMGVDSTASALLAEVLHLMQGKIGIPARNLRKLKTTHSSAALV</sequence>
<evidence type="ECO:0000256" key="9">
    <source>
        <dbReference type="ARBA" id="ARBA00022679"/>
    </source>
</evidence>
<keyword evidence="8" id="KW-0028">Amino-acid biosynthesis</keyword>
<keyword evidence="13" id="KW-0418">Kinase</keyword>
<dbReference type="InterPro" id="IPR036291">
    <property type="entry name" value="NAD(P)-bd_dom_sf"/>
</dbReference>
<dbReference type="PANTHER" id="PTHR43070">
    <property type="match status" value="1"/>
</dbReference>
<dbReference type="Gene3D" id="3.30.360.10">
    <property type="entry name" value="Dihydrodipicolinate Reductase, domain 2"/>
    <property type="match status" value="1"/>
</dbReference>
<dbReference type="InterPro" id="IPR001342">
    <property type="entry name" value="HDH_cat"/>
</dbReference>
<dbReference type="GO" id="GO:0050661">
    <property type="term" value="F:NADP binding"/>
    <property type="evidence" value="ECO:0007669"/>
    <property type="project" value="InterPro"/>
</dbReference>
<comment type="catalytic activity">
    <reaction evidence="23">
        <text>L-homoserine + NADP(+) = L-aspartate 4-semialdehyde + NADPH + H(+)</text>
        <dbReference type="Rhea" id="RHEA:15761"/>
        <dbReference type="ChEBI" id="CHEBI:15378"/>
        <dbReference type="ChEBI" id="CHEBI:57476"/>
        <dbReference type="ChEBI" id="CHEBI:57783"/>
        <dbReference type="ChEBI" id="CHEBI:58349"/>
        <dbReference type="ChEBI" id="CHEBI:537519"/>
        <dbReference type="EC" id="1.1.1.3"/>
    </reaction>
    <physiologicalReaction direction="right-to-left" evidence="23">
        <dbReference type="Rhea" id="RHEA:15763"/>
    </physiologicalReaction>
</comment>
<comment type="catalytic activity">
    <reaction evidence="22">
        <text>L-aspartate + ATP = 4-phospho-L-aspartate + ADP</text>
        <dbReference type="Rhea" id="RHEA:23776"/>
        <dbReference type="ChEBI" id="CHEBI:29991"/>
        <dbReference type="ChEBI" id="CHEBI:30616"/>
        <dbReference type="ChEBI" id="CHEBI:57535"/>
        <dbReference type="ChEBI" id="CHEBI:456216"/>
        <dbReference type="EC" id="2.7.2.4"/>
    </reaction>
    <physiologicalReaction direction="left-to-right" evidence="22">
        <dbReference type="Rhea" id="RHEA:23777"/>
    </physiologicalReaction>
</comment>
<evidence type="ECO:0000256" key="22">
    <source>
        <dbReference type="ARBA" id="ARBA00048561"/>
    </source>
</evidence>
<accession>A0A7S1BGJ0</accession>
<dbReference type="PROSITE" id="PS00324">
    <property type="entry name" value="ASPARTOKINASE"/>
    <property type="match status" value="1"/>
</dbReference>
<dbReference type="Pfam" id="PF22468">
    <property type="entry name" value="ACT_9"/>
    <property type="match status" value="2"/>
</dbReference>
<dbReference type="Pfam" id="PF00696">
    <property type="entry name" value="AA_kinase"/>
    <property type="match status" value="1"/>
</dbReference>
<dbReference type="GO" id="GO:0009090">
    <property type="term" value="P:homoserine biosynthetic process"/>
    <property type="evidence" value="ECO:0007669"/>
    <property type="project" value="TreeGrafter"/>
</dbReference>
<keyword evidence="9" id="KW-0808">Transferase</keyword>
<comment type="cofactor">
    <cofactor evidence="1">
        <name>a metal cation</name>
        <dbReference type="ChEBI" id="CHEBI:25213"/>
    </cofactor>
</comment>
<dbReference type="InterPro" id="IPR036393">
    <property type="entry name" value="AceGlu_kinase-like_sf"/>
</dbReference>
<keyword evidence="11" id="KW-0479">Metal-binding</keyword>
<evidence type="ECO:0000256" key="3">
    <source>
        <dbReference type="ARBA" id="ARBA00005056"/>
    </source>
</evidence>
<dbReference type="Gene3D" id="3.40.1160.10">
    <property type="entry name" value="Acetylglutamate kinase-like"/>
    <property type="match status" value="1"/>
</dbReference>
<dbReference type="CDD" id="cd04922">
    <property type="entry name" value="ACT_AKi-HSDH-ThrA_2"/>
    <property type="match status" value="1"/>
</dbReference>
<dbReference type="GO" id="GO:0009088">
    <property type="term" value="P:threonine biosynthetic process"/>
    <property type="evidence" value="ECO:0007669"/>
    <property type="project" value="UniProtKB-UniPathway"/>
</dbReference>
<dbReference type="SUPFAM" id="SSF55347">
    <property type="entry name" value="Glyceraldehyde-3-phosphate dehydrogenase-like, C-terminal domain"/>
    <property type="match status" value="1"/>
</dbReference>
<comment type="pathway">
    <text evidence="5">Amino-acid biosynthesis; L-threonine biosynthesis; L-threonine from L-aspartate: step 1/5.</text>
</comment>
<evidence type="ECO:0000256" key="1">
    <source>
        <dbReference type="ARBA" id="ARBA00001920"/>
    </source>
</evidence>
<dbReference type="InterPro" id="IPR011147">
    <property type="entry name" value="Bifunc_Aspkin/hSer_DH"/>
</dbReference>
<dbReference type="InterPro" id="IPR054352">
    <property type="entry name" value="ACT_Aspartokinase"/>
</dbReference>
<evidence type="ECO:0000256" key="24">
    <source>
        <dbReference type="SAM" id="MobiDB-lite"/>
    </source>
</evidence>
<dbReference type="UniPathway" id="UPA00051">
    <property type="reaction ID" value="UER00462"/>
</dbReference>
<dbReference type="InterPro" id="IPR018042">
    <property type="entry name" value="Aspartate_kinase_CS"/>
</dbReference>
<comment type="pathway">
    <text evidence="2">Amino-acid biosynthesis; L-methionine biosynthesis via de novo pathway; L-homoserine from L-aspartate: step 1/3.</text>
</comment>
<dbReference type="InterPro" id="IPR001341">
    <property type="entry name" value="Asp_kinase"/>
</dbReference>
<evidence type="ECO:0000256" key="17">
    <source>
        <dbReference type="ARBA" id="ARBA00023027"/>
    </source>
</evidence>
<dbReference type="UniPathway" id="UPA00050">
    <property type="reaction ID" value="UER00063"/>
</dbReference>
<evidence type="ECO:0000313" key="26">
    <source>
        <dbReference type="EMBL" id="CAD8884664.1"/>
    </source>
</evidence>
<evidence type="ECO:0000256" key="12">
    <source>
        <dbReference type="ARBA" id="ARBA00022741"/>
    </source>
</evidence>
<evidence type="ECO:0000256" key="4">
    <source>
        <dbReference type="ARBA" id="ARBA00005062"/>
    </source>
</evidence>
<dbReference type="PROSITE" id="PS51671">
    <property type="entry name" value="ACT"/>
    <property type="match status" value="1"/>
</dbReference>
<dbReference type="NCBIfam" id="TIGR00657">
    <property type="entry name" value="asp_kinases"/>
    <property type="match status" value="1"/>
</dbReference>
<evidence type="ECO:0000256" key="7">
    <source>
        <dbReference type="ARBA" id="ARBA00010046"/>
    </source>
</evidence>
<dbReference type="SUPFAM" id="SSF53633">
    <property type="entry name" value="Carbamate kinase-like"/>
    <property type="match status" value="1"/>
</dbReference>
<dbReference type="InterPro" id="IPR001048">
    <property type="entry name" value="Asp/Glu/Uridylate_kinase"/>
</dbReference>
<organism evidence="26">
    <name type="scientific">Corethron hystrix</name>
    <dbReference type="NCBI Taxonomy" id="216773"/>
    <lineage>
        <taxon>Eukaryota</taxon>
        <taxon>Sar</taxon>
        <taxon>Stramenopiles</taxon>
        <taxon>Ochrophyta</taxon>
        <taxon>Bacillariophyta</taxon>
        <taxon>Coscinodiscophyceae</taxon>
        <taxon>Corethrophycidae</taxon>
        <taxon>Corethrales</taxon>
        <taxon>Corethraceae</taxon>
        <taxon>Corethron</taxon>
    </lineage>
</organism>
<comment type="pathway">
    <text evidence="4">Amino-acid biosynthesis; L-methionine biosynthesis via de novo pathway; L-homoserine from L-aspartate: step 3/3.</text>
</comment>
<dbReference type="FunFam" id="3.30.2130.10:FF:000001">
    <property type="entry name" value="Bifunctional aspartokinase/homoserine dehydrogenase"/>
    <property type="match status" value="1"/>
</dbReference>
<feature type="region of interest" description="Disordered" evidence="24">
    <location>
        <begin position="1"/>
        <end position="24"/>
    </location>
</feature>
<comment type="pathway">
    <text evidence="3">Amino-acid biosynthesis; L-threonine biosynthesis; L-threonine from L-aspartate: step 3/5.</text>
</comment>
<evidence type="ECO:0000256" key="11">
    <source>
        <dbReference type="ARBA" id="ARBA00022723"/>
    </source>
</evidence>
<evidence type="ECO:0000259" key="25">
    <source>
        <dbReference type="PROSITE" id="PS51671"/>
    </source>
</evidence>
<keyword evidence="10" id="KW-0791">Threonine biosynthesis</keyword>
<keyword evidence="15" id="KW-0521">NADP</keyword>
<evidence type="ECO:0000256" key="13">
    <source>
        <dbReference type="ARBA" id="ARBA00022777"/>
    </source>
</evidence>
<keyword evidence="19" id="KW-0486">Methionine biosynthesis</keyword>
<dbReference type="Pfam" id="PF03447">
    <property type="entry name" value="NAD_binding_3"/>
    <property type="match status" value="1"/>
</dbReference>
<dbReference type="InterPro" id="IPR002912">
    <property type="entry name" value="ACT_dom"/>
</dbReference>
<reference evidence="26" key="1">
    <citation type="submission" date="2021-01" db="EMBL/GenBank/DDBJ databases">
        <authorList>
            <person name="Corre E."/>
            <person name="Pelletier E."/>
            <person name="Niang G."/>
            <person name="Scheremetjew M."/>
            <person name="Finn R."/>
            <person name="Kale V."/>
            <person name="Holt S."/>
            <person name="Cochrane G."/>
            <person name="Meng A."/>
            <person name="Brown T."/>
            <person name="Cohen L."/>
        </authorList>
    </citation>
    <scope>NUCLEOTIDE SEQUENCE</scope>
    <source>
        <strain evidence="26">308</strain>
    </source>
</reference>
<dbReference type="GO" id="GO:0004412">
    <property type="term" value="F:homoserine dehydrogenase activity"/>
    <property type="evidence" value="ECO:0007669"/>
    <property type="project" value="UniProtKB-EC"/>
</dbReference>